<feature type="compositionally biased region" description="Low complexity" evidence="1">
    <location>
        <begin position="29"/>
        <end position="38"/>
    </location>
</feature>
<feature type="region of interest" description="Disordered" evidence="1">
    <location>
        <begin position="111"/>
        <end position="161"/>
    </location>
</feature>
<proteinExistence type="predicted"/>
<evidence type="ECO:0000313" key="3">
    <source>
        <dbReference type="Proteomes" id="UP000676310"/>
    </source>
</evidence>
<feature type="compositionally biased region" description="Basic and acidic residues" evidence="1">
    <location>
        <begin position="140"/>
        <end position="152"/>
    </location>
</feature>
<sequence length="786" mass="87562">MVIPDLANPAWSMGPAIMVGGRRRRSTRRSNALRSNTTPNLSLDSLAGMENASGVTAGLGTCPVENSHVSSSFEPSESMVNHYAFNSGPPVDCHRSPISRPFDGSLRMPVAHSPTPTTGSASTTATESRRKHGKFGFMSKDQDRPERSHEPAHQLSPLPPLTPVKAAQLLGVDAGPGRIRSNSEGRRSQHDDGYAGPPVWPTSTWQAPTPALVTSKGVSSKQTKSKEEGIDPDLPKVKSFWGNRNKKAQRMLGLLPSAVSNSKREADMEPVAAVSLARRTEDDTDAYYCSESELDAHSRLLHSAARPSSEVPRRRMRKKVPKLLDRMAPIMETSHDELRSSYHNSEHNPELGVISEYEQYNPFIKPPLPQLHTESLLTLDPRYELEEDDLSPTDQVVEAEAEEGEEEFAIHPGNALDVQNIVDQPPAVFRLRSPLQTVEGRLLDEAEAQLAIGMAQQNRNDAARLILDTDYADLKASNETMRMEFAAAKHGVTCEARELFDGADSEDDEDLISICSSIDLDEEPTVRVAKVIPFTRITPGMVKLVDIPPRKKKPVAPAVPIPLLALSSQLKAPFKAAGAYYFQHDDRISPFNERSEHAELTVMPGHLTARNYNRTNKDKKPKMPRDDSHLLVQDWMSTYDHAKQRPLSERMDLDVLADQQIPPAPFPKEDHSTLPYPHSRPAPHPTRLSSTEHYCLKNGHIFHPINLKTVPDEVAINSLAVRPYMHTAVGYKQHVSVPVFCDRCDRDVKEELWECDIAVCRMGVCRRCAEDMEHEWQERVANAWTH</sequence>
<protein>
    <submittedName>
        <fullName evidence="2">Uncharacterized protein</fullName>
    </submittedName>
</protein>
<feature type="compositionally biased region" description="Low complexity" evidence="1">
    <location>
        <begin position="113"/>
        <end position="126"/>
    </location>
</feature>
<feature type="region of interest" description="Disordered" evidence="1">
    <location>
        <begin position="662"/>
        <end position="687"/>
    </location>
</feature>
<reference evidence="2" key="1">
    <citation type="submission" date="2021-05" db="EMBL/GenBank/DDBJ databases">
        <authorList>
            <person name="Stam R."/>
        </authorList>
    </citation>
    <scope>NUCLEOTIDE SEQUENCE</scope>
    <source>
        <strain evidence="2">CS162</strain>
    </source>
</reference>
<dbReference type="Proteomes" id="UP000676310">
    <property type="component" value="Unassembled WGS sequence"/>
</dbReference>
<dbReference type="RefSeq" id="XP_043166025.1">
    <property type="nucleotide sequence ID" value="XM_043310090.1"/>
</dbReference>
<feature type="compositionally biased region" description="Basic and acidic residues" evidence="1">
    <location>
        <begin position="181"/>
        <end position="193"/>
    </location>
</feature>
<organism evidence="2 3">
    <name type="scientific">Alternaria atra</name>
    <dbReference type="NCBI Taxonomy" id="119953"/>
    <lineage>
        <taxon>Eukaryota</taxon>
        <taxon>Fungi</taxon>
        <taxon>Dikarya</taxon>
        <taxon>Ascomycota</taxon>
        <taxon>Pezizomycotina</taxon>
        <taxon>Dothideomycetes</taxon>
        <taxon>Pleosporomycetidae</taxon>
        <taxon>Pleosporales</taxon>
        <taxon>Pleosporineae</taxon>
        <taxon>Pleosporaceae</taxon>
        <taxon>Alternaria</taxon>
        <taxon>Alternaria sect. Ulocladioides</taxon>
    </lineage>
</organism>
<evidence type="ECO:0000256" key="1">
    <source>
        <dbReference type="SAM" id="MobiDB-lite"/>
    </source>
</evidence>
<name>A0A8J2HZ67_9PLEO</name>
<accession>A0A8J2HZ67</accession>
<dbReference type="AlphaFoldDB" id="A0A8J2HZ67"/>
<feature type="region of interest" description="Disordered" evidence="1">
    <location>
        <begin position="21"/>
        <end position="40"/>
    </location>
</feature>
<dbReference type="GeneID" id="67013934"/>
<comment type="caution">
    <text evidence="2">The sequence shown here is derived from an EMBL/GenBank/DDBJ whole genome shotgun (WGS) entry which is preliminary data.</text>
</comment>
<gene>
    <name evidence="2" type="ORF">ALTATR162_LOCUS2484</name>
</gene>
<evidence type="ECO:0000313" key="2">
    <source>
        <dbReference type="EMBL" id="CAG5149902.1"/>
    </source>
</evidence>
<dbReference type="EMBL" id="CAJRGZ010000015">
    <property type="protein sequence ID" value="CAG5149902.1"/>
    <property type="molecule type" value="Genomic_DNA"/>
</dbReference>
<keyword evidence="3" id="KW-1185">Reference proteome</keyword>
<dbReference type="OrthoDB" id="3790861at2759"/>
<feature type="region of interest" description="Disordered" evidence="1">
    <location>
        <begin position="174"/>
        <end position="231"/>
    </location>
</feature>